<dbReference type="AlphaFoldDB" id="A0A6M4INZ7"/>
<evidence type="ECO:0000313" key="1">
    <source>
        <dbReference type="EMBL" id="QJR35658.1"/>
    </source>
</evidence>
<sequence>MSTARNHRGRRGAALVVALVTIAVLASVTAIASSQARRAASVVDNRRSQMTARAMAESGVLAARAQIEASLRNAGADSAQVDRVFDALTTDGASARQDTVGDGVFATIVVDVSARLDVNTAGADGLQQLLATVAPPSEARRVADAIEAHVRGDDVESTGENRDAIQQRRQRDSVAAVMLGRAPTSRVMQPFTSLDELLTVPGMQGAWLDALAADLTVDGDGRVNRRSASRRVLAAATGTLVDRPSRLLVVSRGWRRDHVLTREIQAVFDVSGAELRLVRWREQDR</sequence>
<evidence type="ECO:0008006" key="3">
    <source>
        <dbReference type="Google" id="ProtNLM"/>
    </source>
</evidence>
<evidence type="ECO:0000313" key="2">
    <source>
        <dbReference type="Proteomes" id="UP000500938"/>
    </source>
</evidence>
<reference evidence="1 2" key="1">
    <citation type="submission" date="2020-05" db="EMBL/GenBank/DDBJ databases">
        <title>Complete genome sequence of Gemmatimonas greenlandica TET16.</title>
        <authorList>
            <person name="Zeng Y."/>
        </authorList>
    </citation>
    <scope>NUCLEOTIDE SEQUENCE [LARGE SCALE GENOMIC DNA]</scope>
    <source>
        <strain evidence="1 2">TET16</strain>
    </source>
</reference>
<name>A0A6M4INZ7_9BACT</name>
<dbReference type="KEGG" id="ggr:HKW67_09120"/>
<gene>
    <name evidence="1" type="ORF">HKW67_09120</name>
</gene>
<organism evidence="1 2">
    <name type="scientific">Gemmatimonas groenlandica</name>
    <dbReference type="NCBI Taxonomy" id="2732249"/>
    <lineage>
        <taxon>Bacteria</taxon>
        <taxon>Pseudomonadati</taxon>
        <taxon>Gemmatimonadota</taxon>
        <taxon>Gemmatimonadia</taxon>
        <taxon>Gemmatimonadales</taxon>
        <taxon>Gemmatimonadaceae</taxon>
        <taxon>Gemmatimonas</taxon>
    </lineage>
</organism>
<proteinExistence type="predicted"/>
<dbReference type="EMBL" id="CP053085">
    <property type="protein sequence ID" value="QJR35658.1"/>
    <property type="molecule type" value="Genomic_DNA"/>
</dbReference>
<dbReference type="RefSeq" id="WP_171225089.1">
    <property type="nucleotide sequence ID" value="NZ_CP053085.1"/>
</dbReference>
<accession>A0A6M4INZ7</accession>
<protein>
    <recommendedName>
        <fullName evidence="3">Type II secretion system protein K</fullName>
    </recommendedName>
</protein>
<keyword evidence="2" id="KW-1185">Reference proteome</keyword>
<dbReference type="Proteomes" id="UP000500938">
    <property type="component" value="Chromosome"/>
</dbReference>